<name>A0ABQ9V913_SAGOE</name>
<accession>A0ABQ9V913</accession>
<comment type="caution">
    <text evidence="2">The sequence shown here is derived from an EMBL/GenBank/DDBJ whole genome shotgun (WGS) entry which is preliminary data.</text>
</comment>
<evidence type="ECO:0000313" key="2">
    <source>
        <dbReference type="EMBL" id="KAK2105838.1"/>
    </source>
</evidence>
<feature type="non-terminal residue" evidence="2">
    <location>
        <position position="1"/>
    </location>
</feature>
<organism evidence="2 3">
    <name type="scientific">Saguinus oedipus</name>
    <name type="common">Cotton-top tamarin</name>
    <name type="synonym">Oedipomidas oedipus</name>
    <dbReference type="NCBI Taxonomy" id="9490"/>
    <lineage>
        <taxon>Eukaryota</taxon>
        <taxon>Metazoa</taxon>
        <taxon>Chordata</taxon>
        <taxon>Craniata</taxon>
        <taxon>Vertebrata</taxon>
        <taxon>Euteleostomi</taxon>
        <taxon>Mammalia</taxon>
        <taxon>Eutheria</taxon>
        <taxon>Euarchontoglires</taxon>
        <taxon>Primates</taxon>
        <taxon>Haplorrhini</taxon>
        <taxon>Platyrrhini</taxon>
        <taxon>Cebidae</taxon>
        <taxon>Callitrichinae</taxon>
        <taxon>Saguinus</taxon>
    </lineage>
</organism>
<evidence type="ECO:0000256" key="1">
    <source>
        <dbReference type="SAM" id="MobiDB-lite"/>
    </source>
</evidence>
<keyword evidence="3" id="KW-1185">Reference proteome</keyword>
<evidence type="ECO:0000313" key="3">
    <source>
        <dbReference type="Proteomes" id="UP001266305"/>
    </source>
</evidence>
<proteinExistence type="predicted"/>
<dbReference type="EMBL" id="JASSZA010000007">
    <property type="protein sequence ID" value="KAK2105838.1"/>
    <property type="molecule type" value="Genomic_DNA"/>
</dbReference>
<feature type="compositionally biased region" description="Polar residues" evidence="1">
    <location>
        <begin position="19"/>
        <end position="36"/>
    </location>
</feature>
<dbReference type="Proteomes" id="UP001266305">
    <property type="component" value="Unassembled WGS sequence"/>
</dbReference>
<gene>
    <name evidence="2" type="ORF">P7K49_015352</name>
</gene>
<sequence length="61" mass="6555">SQAPQGLMGLLRNGEPSVPSETEGSESSSRYRTSLPQRVRMATPGAGATLVWEECPQPLQK</sequence>
<protein>
    <submittedName>
        <fullName evidence="2">Uncharacterized protein</fullName>
    </submittedName>
</protein>
<feature type="region of interest" description="Disordered" evidence="1">
    <location>
        <begin position="1"/>
        <end position="38"/>
    </location>
</feature>
<reference evidence="2 3" key="1">
    <citation type="submission" date="2023-05" db="EMBL/GenBank/DDBJ databases">
        <title>B98-5 Cell Line De Novo Hybrid Assembly: An Optical Mapping Approach.</title>
        <authorList>
            <person name="Kananen K."/>
            <person name="Auerbach J.A."/>
            <person name="Kautto E."/>
            <person name="Blachly J.S."/>
        </authorList>
    </citation>
    <scope>NUCLEOTIDE SEQUENCE [LARGE SCALE GENOMIC DNA]</scope>
    <source>
        <strain evidence="2">B95-8</strain>
        <tissue evidence="2">Cell line</tissue>
    </source>
</reference>